<comment type="subcellular location">
    <subcellularLocation>
        <location evidence="1">Nucleus</location>
    </subcellularLocation>
</comment>
<feature type="compositionally biased region" description="Low complexity" evidence="6">
    <location>
        <begin position="76"/>
        <end position="96"/>
    </location>
</feature>
<accession>A0A9W8L126</accession>
<dbReference type="PANTHER" id="PTHR19304">
    <property type="entry name" value="CYCLIC-AMP RESPONSE ELEMENT BINDING PROTEIN"/>
    <property type="match status" value="1"/>
</dbReference>
<keyword evidence="5" id="KW-0539">Nucleus</keyword>
<dbReference type="FunFam" id="1.20.5.170:FF:000010">
    <property type="entry name" value="Cyclic AMP-dependent transcription factor ATF-2"/>
    <property type="match status" value="1"/>
</dbReference>
<dbReference type="PRINTS" id="PR00043">
    <property type="entry name" value="LEUZIPPRJUN"/>
</dbReference>
<feature type="compositionally biased region" description="Acidic residues" evidence="6">
    <location>
        <begin position="149"/>
        <end position="164"/>
    </location>
</feature>
<dbReference type="PROSITE" id="PS50217">
    <property type="entry name" value="BZIP"/>
    <property type="match status" value="1"/>
</dbReference>
<feature type="region of interest" description="Disordered" evidence="6">
    <location>
        <begin position="280"/>
        <end position="305"/>
    </location>
</feature>
<keyword evidence="4" id="KW-0804">Transcription</keyword>
<evidence type="ECO:0000313" key="8">
    <source>
        <dbReference type="EMBL" id="KAJ2680712.1"/>
    </source>
</evidence>
<protein>
    <recommendedName>
        <fullName evidence="7">BZIP domain-containing protein</fullName>
    </recommendedName>
</protein>
<evidence type="ECO:0000256" key="4">
    <source>
        <dbReference type="ARBA" id="ARBA00023163"/>
    </source>
</evidence>
<dbReference type="OrthoDB" id="295274at2759"/>
<dbReference type="InterPro" id="IPR051027">
    <property type="entry name" value="bZIP_transcription_factors"/>
</dbReference>
<organism evidence="8 9">
    <name type="scientific">Coemansia spiralis</name>
    <dbReference type="NCBI Taxonomy" id="417178"/>
    <lineage>
        <taxon>Eukaryota</taxon>
        <taxon>Fungi</taxon>
        <taxon>Fungi incertae sedis</taxon>
        <taxon>Zoopagomycota</taxon>
        <taxon>Kickxellomycotina</taxon>
        <taxon>Kickxellomycetes</taxon>
        <taxon>Kickxellales</taxon>
        <taxon>Kickxellaceae</taxon>
        <taxon>Coemansia</taxon>
    </lineage>
</organism>
<sequence>MLSGSTASSLPITVATTAIDQRPYFSTATTYADAVAAYQQATMPQFTAGSTMYSTYAEADPLQAFMFTSQSNGGSITAASSASASTGGSSNKSNSGIKRKPSTAGNKKDAVRSGGVSKQRAKSFSSSNDKSNAYQRKGSVASSNGDSSGNEDNDYEDGGEDNQDGGELTPEQKRRRRFLERNRIAASKCRQKKKMWIQELERRAEDVTMQNRSLHIAVAQLKEEVLILKNQLLAHRNCGCSAIQQYLNAECTAQSAADPTVAQAVTAAAVAASAGFPSLAAQPQPQPTLASPSQPSLPLNQPQPPTAAMAAATIAANVNAATTGVAAPSLLLQPPPHLQAPMLIHHQNHAQQVAALQSSSPYISNTQSMDFAGMLTTAPSSAASVNAFSAGLDAAGSTLSTS</sequence>
<dbReference type="Pfam" id="PF00170">
    <property type="entry name" value="bZIP_1"/>
    <property type="match status" value="1"/>
</dbReference>
<keyword evidence="3" id="KW-0238">DNA-binding</keyword>
<feature type="domain" description="BZIP" evidence="7">
    <location>
        <begin position="172"/>
        <end position="235"/>
    </location>
</feature>
<evidence type="ECO:0000256" key="2">
    <source>
        <dbReference type="ARBA" id="ARBA00023015"/>
    </source>
</evidence>
<evidence type="ECO:0000256" key="6">
    <source>
        <dbReference type="SAM" id="MobiDB-lite"/>
    </source>
</evidence>
<evidence type="ECO:0000256" key="1">
    <source>
        <dbReference type="ARBA" id="ARBA00004123"/>
    </source>
</evidence>
<proteinExistence type="predicted"/>
<dbReference type="InterPro" id="IPR046347">
    <property type="entry name" value="bZIP_sf"/>
</dbReference>
<feature type="region of interest" description="Disordered" evidence="6">
    <location>
        <begin position="76"/>
        <end position="177"/>
    </location>
</feature>
<evidence type="ECO:0000256" key="3">
    <source>
        <dbReference type="ARBA" id="ARBA00023125"/>
    </source>
</evidence>
<reference evidence="8" key="1">
    <citation type="submission" date="2022-07" db="EMBL/GenBank/DDBJ databases">
        <title>Phylogenomic reconstructions and comparative analyses of Kickxellomycotina fungi.</title>
        <authorList>
            <person name="Reynolds N.K."/>
            <person name="Stajich J.E."/>
            <person name="Barry K."/>
            <person name="Grigoriev I.V."/>
            <person name="Crous P."/>
            <person name="Smith M.E."/>
        </authorList>
    </citation>
    <scope>NUCLEOTIDE SEQUENCE</scope>
    <source>
        <strain evidence="8">NRRL 3115</strain>
    </source>
</reference>
<dbReference type="GO" id="GO:0005634">
    <property type="term" value="C:nucleus"/>
    <property type="evidence" value="ECO:0007669"/>
    <property type="project" value="UniProtKB-SubCell"/>
</dbReference>
<keyword evidence="2" id="KW-0805">Transcription regulation</keyword>
<dbReference type="SUPFAM" id="SSF57959">
    <property type="entry name" value="Leucine zipper domain"/>
    <property type="match status" value="1"/>
</dbReference>
<evidence type="ECO:0000256" key="5">
    <source>
        <dbReference type="ARBA" id="ARBA00023242"/>
    </source>
</evidence>
<dbReference type="GO" id="GO:0003677">
    <property type="term" value="F:DNA binding"/>
    <property type="evidence" value="ECO:0007669"/>
    <property type="project" value="UniProtKB-KW"/>
</dbReference>
<dbReference type="PROSITE" id="PS00036">
    <property type="entry name" value="BZIP_BASIC"/>
    <property type="match status" value="1"/>
</dbReference>
<dbReference type="AlphaFoldDB" id="A0A9W8L126"/>
<dbReference type="CDD" id="cd14687">
    <property type="entry name" value="bZIP_ATF2"/>
    <property type="match status" value="1"/>
</dbReference>
<dbReference type="InterPro" id="IPR002112">
    <property type="entry name" value="Leuzip_Jun"/>
</dbReference>
<name>A0A9W8L126_9FUNG</name>
<comment type="caution">
    <text evidence="8">The sequence shown here is derived from an EMBL/GenBank/DDBJ whole genome shotgun (WGS) entry which is preliminary data.</text>
</comment>
<dbReference type="Gene3D" id="1.20.5.170">
    <property type="match status" value="1"/>
</dbReference>
<dbReference type="EMBL" id="JANBTW010000003">
    <property type="protein sequence ID" value="KAJ2680712.1"/>
    <property type="molecule type" value="Genomic_DNA"/>
</dbReference>
<dbReference type="GO" id="GO:0003700">
    <property type="term" value="F:DNA-binding transcription factor activity"/>
    <property type="evidence" value="ECO:0007669"/>
    <property type="project" value="InterPro"/>
</dbReference>
<dbReference type="InterPro" id="IPR004827">
    <property type="entry name" value="bZIP"/>
</dbReference>
<gene>
    <name evidence="8" type="ORF">GGI25_000347</name>
</gene>
<evidence type="ECO:0000313" key="9">
    <source>
        <dbReference type="Proteomes" id="UP001151518"/>
    </source>
</evidence>
<feature type="compositionally biased region" description="Polar residues" evidence="6">
    <location>
        <begin position="122"/>
        <end position="134"/>
    </location>
</feature>
<dbReference type="Proteomes" id="UP001151518">
    <property type="component" value="Unassembled WGS sequence"/>
</dbReference>
<evidence type="ECO:0000259" key="7">
    <source>
        <dbReference type="PROSITE" id="PS50217"/>
    </source>
</evidence>
<dbReference type="SMART" id="SM00338">
    <property type="entry name" value="BRLZ"/>
    <property type="match status" value="1"/>
</dbReference>